<dbReference type="AlphaFoldDB" id="A0A561EQF7"/>
<proteinExistence type="predicted"/>
<keyword evidence="2" id="KW-1185">Reference proteome</keyword>
<accession>A0A561EQF7</accession>
<reference evidence="1 2" key="1">
    <citation type="submission" date="2019-06" db="EMBL/GenBank/DDBJ databases">
        <title>Sequencing the genomes of 1000 actinobacteria strains.</title>
        <authorList>
            <person name="Klenk H.-P."/>
        </authorList>
    </citation>
    <scope>NUCLEOTIDE SEQUENCE [LARGE SCALE GENOMIC DNA]</scope>
    <source>
        <strain evidence="1 2">DSM 41649</strain>
    </source>
</reference>
<evidence type="ECO:0000313" key="2">
    <source>
        <dbReference type="Proteomes" id="UP000318416"/>
    </source>
</evidence>
<gene>
    <name evidence="1" type="ORF">FB465_2878</name>
</gene>
<dbReference type="EMBL" id="VIVR01000001">
    <property type="protein sequence ID" value="TWE17840.1"/>
    <property type="molecule type" value="Genomic_DNA"/>
</dbReference>
<dbReference type="Proteomes" id="UP000318416">
    <property type="component" value="Unassembled WGS sequence"/>
</dbReference>
<protein>
    <submittedName>
        <fullName evidence="1">Uncharacterized protein</fullName>
    </submittedName>
</protein>
<comment type="caution">
    <text evidence="1">The sequence shown here is derived from an EMBL/GenBank/DDBJ whole genome shotgun (WGS) entry which is preliminary data.</text>
</comment>
<evidence type="ECO:0000313" key="1">
    <source>
        <dbReference type="EMBL" id="TWE17840.1"/>
    </source>
</evidence>
<name>A0A561EQF7_9ACTN</name>
<organism evidence="1 2">
    <name type="scientific">Kitasatospora atroaurantiaca</name>
    <dbReference type="NCBI Taxonomy" id="285545"/>
    <lineage>
        <taxon>Bacteria</taxon>
        <taxon>Bacillati</taxon>
        <taxon>Actinomycetota</taxon>
        <taxon>Actinomycetes</taxon>
        <taxon>Kitasatosporales</taxon>
        <taxon>Streptomycetaceae</taxon>
        <taxon>Kitasatospora</taxon>
    </lineage>
</organism>
<sequence length="105" mass="11525">MGSEVSEYFADAHEAWNSIAETTDHLADLANNETAIGIAHEVMAHLPPKTIGTDLRVDTIPAMLRRTESAQQVVALAKAQIEADDYMTTYDFPSSLNRPDLARIP</sequence>